<evidence type="ECO:0008006" key="3">
    <source>
        <dbReference type="Google" id="ProtNLM"/>
    </source>
</evidence>
<organism evidence="1 2">
    <name type="scientific">Desulfonema limicola</name>
    <dbReference type="NCBI Taxonomy" id="45656"/>
    <lineage>
        <taxon>Bacteria</taxon>
        <taxon>Pseudomonadati</taxon>
        <taxon>Thermodesulfobacteriota</taxon>
        <taxon>Desulfobacteria</taxon>
        <taxon>Desulfobacterales</taxon>
        <taxon>Desulfococcaceae</taxon>
        <taxon>Desulfonema</taxon>
    </lineage>
</organism>
<dbReference type="EMBL" id="CP061799">
    <property type="protein sequence ID" value="QTA82801.1"/>
    <property type="molecule type" value="Genomic_DNA"/>
</dbReference>
<protein>
    <recommendedName>
        <fullName evidence="3">4Fe-4S Wbl-type domain-containing protein</fullName>
    </recommendedName>
</protein>
<dbReference type="AlphaFoldDB" id="A0A975BCF1"/>
<accession>A0A975BCF1</accession>
<evidence type="ECO:0000313" key="2">
    <source>
        <dbReference type="Proteomes" id="UP000663720"/>
    </source>
</evidence>
<keyword evidence="2" id="KW-1185">Reference proteome</keyword>
<sequence length="102" mass="11916">MIMINRFKMPENISEKKDCFGDMEKVFPTGSDGLRHSPESCLKCRDKTQCLRAAIQGSQGIKVKEEKVDRAYESGTMGFFERWSRKKYLYSKKKREGNHEND</sequence>
<name>A0A975BCF1_9BACT</name>
<reference evidence="1" key="1">
    <citation type="journal article" date="2021" name="Microb. Physiol.">
        <title>Proteogenomic Insights into the Physiology of Marine, Sulfate-Reducing, Filamentous Desulfonema limicola and Desulfonema magnum.</title>
        <authorList>
            <person name="Schnaars V."/>
            <person name="Wohlbrand L."/>
            <person name="Scheve S."/>
            <person name="Hinrichs C."/>
            <person name="Reinhardt R."/>
            <person name="Rabus R."/>
        </authorList>
    </citation>
    <scope>NUCLEOTIDE SEQUENCE</scope>
    <source>
        <strain evidence="1">5ac10</strain>
    </source>
</reference>
<gene>
    <name evidence="1" type="ORF">dnl_51850</name>
</gene>
<proteinExistence type="predicted"/>
<dbReference type="KEGG" id="dli:dnl_51850"/>
<evidence type="ECO:0000313" key="1">
    <source>
        <dbReference type="EMBL" id="QTA82801.1"/>
    </source>
</evidence>
<dbReference type="Proteomes" id="UP000663720">
    <property type="component" value="Chromosome"/>
</dbReference>